<dbReference type="EMBL" id="FR824518">
    <property type="protein sequence ID" value="CCA27217.1"/>
    <property type="molecule type" value="Genomic_DNA"/>
</dbReference>
<sequence length="82" mass="9333">MVGGVEHFEHVMNSMLMTSIPSMNGIELMTSKKVPIKTCPDNFQFLLLRWINEAVTYTTLLELHQRLVHLAYGNIERMAGLA</sequence>
<dbReference type="AlphaFoldDB" id="F0X0D2"/>
<gene>
    <name evidence="1" type="primary">AlNc14C477G11871</name>
    <name evidence="1" type="ORF">ALNC14_133610</name>
</gene>
<reference evidence="1" key="1">
    <citation type="journal article" date="2011" name="PLoS Biol.">
        <title>Gene gain and loss during evolution of obligate parasitism in the white rust pathogen of Arabidopsis thaliana.</title>
        <authorList>
            <person name="Kemen E."/>
            <person name="Gardiner A."/>
            <person name="Schultz-Larsen T."/>
            <person name="Kemen A.C."/>
            <person name="Balmuth A.L."/>
            <person name="Robert-Seilaniantz A."/>
            <person name="Bailey K."/>
            <person name="Holub E."/>
            <person name="Studholme D.J."/>
            <person name="Maclean D."/>
            <person name="Jones J.D."/>
        </authorList>
    </citation>
    <scope>NUCLEOTIDE SEQUENCE</scope>
</reference>
<name>F0X0D2_9STRA</name>
<evidence type="ECO:0000313" key="1">
    <source>
        <dbReference type="EMBL" id="CCA27217.1"/>
    </source>
</evidence>
<protein>
    <submittedName>
        <fullName evidence="1">AlNc14C477G11871 protein</fullName>
    </submittedName>
</protein>
<dbReference type="HOGENOM" id="CLU_2563190_0_0_1"/>
<proteinExistence type="predicted"/>
<reference evidence="1" key="2">
    <citation type="submission" date="2011-02" db="EMBL/GenBank/DDBJ databases">
        <authorList>
            <person name="MacLean D."/>
        </authorList>
    </citation>
    <scope>NUCLEOTIDE SEQUENCE</scope>
</reference>
<accession>F0X0D2</accession>
<organism evidence="1">
    <name type="scientific">Albugo laibachii Nc14</name>
    <dbReference type="NCBI Taxonomy" id="890382"/>
    <lineage>
        <taxon>Eukaryota</taxon>
        <taxon>Sar</taxon>
        <taxon>Stramenopiles</taxon>
        <taxon>Oomycota</taxon>
        <taxon>Peronosporomycetes</taxon>
        <taxon>Albuginales</taxon>
        <taxon>Albuginaceae</taxon>
        <taxon>Albugo</taxon>
    </lineage>
</organism>